<feature type="transmembrane region" description="Helical" evidence="6">
    <location>
        <begin position="15"/>
        <end position="36"/>
    </location>
</feature>
<dbReference type="CDD" id="cd06580">
    <property type="entry name" value="TM_PBP1_transp_TpRbsC_like"/>
    <property type="match status" value="1"/>
</dbReference>
<accession>A0A101ES98</accession>
<evidence type="ECO:0000256" key="1">
    <source>
        <dbReference type="ARBA" id="ARBA00004651"/>
    </source>
</evidence>
<comment type="caution">
    <text evidence="7">The sequence shown here is derived from an EMBL/GenBank/DDBJ whole genome shotgun (WGS) entry which is preliminary data.</text>
</comment>
<evidence type="ECO:0000256" key="4">
    <source>
        <dbReference type="ARBA" id="ARBA00022989"/>
    </source>
</evidence>
<keyword evidence="5 6" id="KW-0472">Membrane</keyword>
<feature type="transmembrane region" description="Helical" evidence="6">
    <location>
        <begin position="43"/>
        <end position="64"/>
    </location>
</feature>
<evidence type="ECO:0000256" key="6">
    <source>
        <dbReference type="SAM" id="Phobius"/>
    </source>
</evidence>
<dbReference type="OMA" id="MIFGNWM"/>
<keyword evidence="3 6" id="KW-0812">Transmembrane</keyword>
<feature type="transmembrane region" description="Helical" evidence="6">
    <location>
        <begin position="70"/>
        <end position="91"/>
    </location>
</feature>
<feature type="transmembrane region" description="Helical" evidence="6">
    <location>
        <begin position="282"/>
        <end position="302"/>
    </location>
</feature>
<dbReference type="AlphaFoldDB" id="A0A101ES98"/>
<evidence type="ECO:0000256" key="3">
    <source>
        <dbReference type="ARBA" id="ARBA00022692"/>
    </source>
</evidence>
<feature type="transmembrane region" description="Helical" evidence="6">
    <location>
        <begin position="149"/>
        <end position="171"/>
    </location>
</feature>
<name>A0A101ES98_9THEM</name>
<sequence>MKILEVLWNIFSNPLFYKLTLTASTPLLFASLGGVFSEVTGVVNIALEGIMLLGAFSSVVITYYTGNVWLGFLLSIPIGIGFSWFHAWASIKWRGNQIVSATALILVAQGLTGFLMEPIFGQPGQTPYVGRIEEITLPGISSIPFIGEAIGTISPIVLIAFAMVFFAWFLIYKTPLGLRMRAVGENPEAADTLGVDVFKIRYFGVLMSGALASMGGAFLSIGEVGNFRELMTGGRGFIALAAMILGNWNPIGAMWACLMFGMSEALANQLQSSPILNVPATAKPLFNLFPFVVTLVVVAGLIGRTRPPAADGVPYEKEE</sequence>
<dbReference type="GO" id="GO:0005886">
    <property type="term" value="C:plasma membrane"/>
    <property type="evidence" value="ECO:0007669"/>
    <property type="project" value="UniProtKB-SubCell"/>
</dbReference>
<evidence type="ECO:0000313" key="8">
    <source>
        <dbReference type="Proteomes" id="UP000058636"/>
    </source>
</evidence>
<dbReference type="PATRIC" id="fig|93930.3.peg.743"/>
<keyword evidence="2" id="KW-1003">Cell membrane</keyword>
<organism evidence="7 8">
    <name type="scientific">Thermotoga petrophila</name>
    <dbReference type="NCBI Taxonomy" id="93929"/>
    <lineage>
        <taxon>Bacteria</taxon>
        <taxon>Thermotogati</taxon>
        <taxon>Thermotogota</taxon>
        <taxon>Thermotogae</taxon>
        <taxon>Thermotogales</taxon>
        <taxon>Thermotogaceae</taxon>
        <taxon>Thermotoga</taxon>
    </lineage>
</organism>
<evidence type="ECO:0000256" key="2">
    <source>
        <dbReference type="ARBA" id="ARBA00022475"/>
    </source>
</evidence>
<dbReference type="RefSeq" id="WP_008194051.1">
    <property type="nucleotide sequence ID" value="NZ_DAITJQ010000002.1"/>
</dbReference>
<dbReference type="EMBL" id="LGFG01000006">
    <property type="protein sequence ID" value="KUK23732.1"/>
    <property type="molecule type" value="Genomic_DNA"/>
</dbReference>
<comment type="subcellular location">
    <subcellularLocation>
        <location evidence="1">Cell membrane</location>
        <topology evidence="1">Multi-pass membrane protein</topology>
    </subcellularLocation>
</comment>
<reference evidence="7 8" key="1">
    <citation type="journal article" date="2015" name="MBio">
        <title>Genome-Resolved Metagenomic Analysis Reveals Roles for Candidate Phyla and Other Microbial Community Members in Biogeochemical Transformations in Oil Reservoirs.</title>
        <authorList>
            <person name="Hu P."/>
            <person name="Tom L."/>
            <person name="Singh A."/>
            <person name="Thomas B.C."/>
            <person name="Baker B.J."/>
            <person name="Piceno Y.M."/>
            <person name="Andersen G.L."/>
            <person name="Banfield J.F."/>
        </authorList>
    </citation>
    <scope>NUCLEOTIDE SEQUENCE [LARGE SCALE GENOMIC DNA]</scope>
    <source>
        <strain evidence="7">46_26</strain>
    </source>
</reference>
<dbReference type="GO" id="GO:0022857">
    <property type="term" value="F:transmembrane transporter activity"/>
    <property type="evidence" value="ECO:0007669"/>
    <property type="project" value="InterPro"/>
</dbReference>
<proteinExistence type="predicted"/>
<keyword evidence="4 6" id="KW-1133">Transmembrane helix</keyword>
<feature type="transmembrane region" description="Helical" evidence="6">
    <location>
        <begin position="98"/>
        <end position="116"/>
    </location>
</feature>
<dbReference type="PANTHER" id="PTHR43370">
    <property type="entry name" value="SUGAR ABC TRANSPORTER INTEGRAL MEMBRANE PROTEIN-RELATED"/>
    <property type="match status" value="1"/>
</dbReference>
<dbReference type="PANTHER" id="PTHR43370:SF1">
    <property type="entry name" value="GUANOSINE ABC TRANSPORTER PERMEASE PROTEIN NUPQ"/>
    <property type="match status" value="1"/>
</dbReference>
<dbReference type="Proteomes" id="UP000058636">
    <property type="component" value="Unassembled WGS sequence"/>
</dbReference>
<dbReference type="Pfam" id="PF02653">
    <property type="entry name" value="BPD_transp_2"/>
    <property type="match status" value="1"/>
</dbReference>
<evidence type="ECO:0000256" key="5">
    <source>
        <dbReference type="ARBA" id="ARBA00023136"/>
    </source>
</evidence>
<evidence type="ECO:0000313" key="7">
    <source>
        <dbReference type="EMBL" id="KUK23732.1"/>
    </source>
</evidence>
<protein>
    <submittedName>
        <fullName evidence="7">Inner-membrane translocator</fullName>
    </submittedName>
</protein>
<gene>
    <name evidence="7" type="ORF">XD57_0160</name>
</gene>
<dbReference type="InterPro" id="IPR001851">
    <property type="entry name" value="ABC_transp_permease"/>
</dbReference>
<feature type="transmembrane region" description="Helical" evidence="6">
    <location>
        <begin position="237"/>
        <end position="262"/>
    </location>
</feature>